<evidence type="ECO:0000259" key="3">
    <source>
        <dbReference type="Pfam" id="PF00171"/>
    </source>
</evidence>
<dbReference type="InterPro" id="IPR016162">
    <property type="entry name" value="Ald_DH_N"/>
</dbReference>
<dbReference type="GO" id="GO:0016491">
    <property type="term" value="F:oxidoreductase activity"/>
    <property type="evidence" value="ECO:0007669"/>
    <property type="project" value="UniProtKB-KW"/>
</dbReference>
<dbReference type="Pfam" id="PF00171">
    <property type="entry name" value="Aldedh"/>
    <property type="match status" value="1"/>
</dbReference>
<feature type="compositionally biased region" description="Basic and acidic residues" evidence="2">
    <location>
        <begin position="1"/>
        <end position="20"/>
    </location>
</feature>
<evidence type="ECO:0000256" key="1">
    <source>
        <dbReference type="ARBA" id="ARBA00023002"/>
    </source>
</evidence>
<name>A0A7W3T6C6_9ACTN</name>
<dbReference type="Gene3D" id="3.40.605.10">
    <property type="entry name" value="Aldehyde Dehydrogenase, Chain A, domain 1"/>
    <property type="match status" value="1"/>
</dbReference>
<accession>A0A7W3T6C6</accession>
<comment type="caution">
    <text evidence="4">The sequence shown here is derived from an EMBL/GenBank/DDBJ whole genome shotgun (WGS) entry which is preliminary data.</text>
</comment>
<gene>
    <name evidence="4" type="ORF">FOE67_20245</name>
</gene>
<dbReference type="RefSeq" id="WP_182666319.1">
    <property type="nucleotide sequence ID" value="NZ_VKHS01000620.1"/>
</dbReference>
<feature type="region of interest" description="Disordered" evidence="2">
    <location>
        <begin position="1"/>
        <end position="36"/>
    </location>
</feature>
<feature type="domain" description="Aldehyde dehydrogenase" evidence="3">
    <location>
        <begin position="58"/>
        <end position="290"/>
    </location>
</feature>
<dbReference type="Proteomes" id="UP000530234">
    <property type="component" value="Unassembled WGS sequence"/>
</dbReference>
<organism evidence="4 5">
    <name type="scientific">Streptomyces calidiresistens</name>
    <dbReference type="NCBI Taxonomy" id="1485586"/>
    <lineage>
        <taxon>Bacteria</taxon>
        <taxon>Bacillati</taxon>
        <taxon>Actinomycetota</taxon>
        <taxon>Actinomycetes</taxon>
        <taxon>Kitasatosporales</taxon>
        <taxon>Streptomycetaceae</taxon>
        <taxon>Streptomyces</taxon>
    </lineage>
</organism>
<dbReference type="EMBL" id="VKHS01000620">
    <property type="protein sequence ID" value="MBB0231764.1"/>
    <property type="molecule type" value="Genomic_DNA"/>
</dbReference>
<dbReference type="PANTHER" id="PTHR11699">
    <property type="entry name" value="ALDEHYDE DEHYDROGENASE-RELATED"/>
    <property type="match status" value="1"/>
</dbReference>
<dbReference type="AlphaFoldDB" id="A0A7W3T6C6"/>
<dbReference type="InterPro" id="IPR015590">
    <property type="entry name" value="Aldehyde_DH_dom"/>
</dbReference>
<dbReference type="InterPro" id="IPR016161">
    <property type="entry name" value="Ald_DH/histidinol_DH"/>
</dbReference>
<evidence type="ECO:0000256" key="2">
    <source>
        <dbReference type="SAM" id="MobiDB-lite"/>
    </source>
</evidence>
<evidence type="ECO:0000313" key="5">
    <source>
        <dbReference type="Proteomes" id="UP000530234"/>
    </source>
</evidence>
<feature type="compositionally biased region" description="Low complexity" evidence="2">
    <location>
        <begin position="21"/>
        <end position="32"/>
    </location>
</feature>
<sequence>MSRAESRAGSKGEKRGKPAKDAGTAKATATATGGDGGRPAVLKTYKLFIGGKFPRSESGRVYRVTDSDGAWLANPPLSSRKDARDAVVAARKALPGWSGATAYNRGQVLYRVAEMLEGRREQFASEVARAEGLSHRRAVEQVETAVDRWVWYAGWADKLAQVVGNANPVAGPYFNLSVPEPTGVVAVFAPAGSSLLGVVSVLAPVIVGGNTAVLVADERAPLPALSLAEVLATSDVPGGVVNVLSGRAGELGPPLAAHRDVNALDLTGVGDAELAAGLEREAAENLKRVVRPVRSADGSVGPPADVVGAGDPGTGRMTPFLEIKTVWHPMGV</sequence>
<reference evidence="5" key="1">
    <citation type="submission" date="2019-10" db="EMBL/GenBank/DDBJ databases">
        <title>Streptomyces sp. nov., a novel actinobacterium isolated from alkaline environment.</title>
        <authorList>
            <person name="Golinska P."/>
        </authorList>
    </citation>
    <scope>NUCLEOTIDE SEQUENCE [LARGE SCALE GENOMIC DNA]</scope>
    <source>
        <strain evidence="5">DSM 42108</strain>
    </source>
</reference>
<keyword evidence="5" id="KW-1185">Reference proteome</keyword>
<keyword evidence="1" id="KW-0560">Oxidoreductase</keyword>
<protein>
    <submittedName>
        <fullName evidence="4">Aldehyde dehydrogenase family protein</fullName>
    </submittedName>
</protein>
<evidence type="ECO:0000313" key="4">
    <source>
        <dbReference type="EMBL" id="MBB0231764.1"/>
    </source>
</evidence>
<proteinExistence type="predicted"/>
<dbReference type="SUPFAM" id="SSF53720">
    <property type="entry name" value="ALDH-like"/>
    <property type="match status" value="1"/>
</dbReference>